<evidence type="ECO:0000256" key="3">
    <source>
        <dbReference type="ARBA" id="ARBA00022989"/>
    </source>
</evidence>
<evidence type="ECO:0000256" key="5">
    <source>
        <dbReference type="SAM" id="Phobius"/>
    </source>
</evidence>
<accession>A0A6M3KDC5</accession>
<dbReference type="GO" id="GO:0016020">
    <property type="term" value="C:membrane"/>
    <property type="evidence" value="ECO:0007669"/>
    <property type="project" value="UniProtKB-SubCell"/>
</dbReference>
<dbReference type="AlphaFoldDB" id="A0A6M3KDC5"/>
<feature type="transmembrane region" description="Helical" evidence="5">
    <location>
        <begin position="64"/>
        <end position="82"/>
    </location>
</feature>
<dbReference type="EMBL" id="MT142399">
    <property type="protein sequence ID" value="QJA79939.1"/>
    <property type="molecule type" value="Genomic_DNA"/>
</dbReference>
<evidence type="ECO:0000313" key="7">
    <source>
        <dbReference type="EMBL" id="QJA79939.1"/>
    </source>
</evidence>
<evidence type="ECO:0000313" key="6">
    <source>
        <dbReference type="EMBL" id="QJA61174.1"/>
    </source>
</evidence>
<evidence type="ECO:0000256" key="1">
    <source>
        <dbReference type="ARBA" id="ARBA00004141"/>
    </source>
</evidence>
<dbReference type="InterPro" id="IPR006419">
    <property type="entry name" value="NMN_transpt_PnuC"/>
</dbReference>
<sequence>MWEIVLGIAAIRVESMWQTISWIAAILSLSATYLNIKKRKSCFVVWTLTAIALVFVNICYTHDYAQATLFTGYAIFDIWGWFKWRRDERTKA</sequence>
<gene>
    <name evidence="7" type="ORF">MM415A00818_0028</name>
    <name evidence="6" type="ORF">MM415B00985_0008</name>
</gene>
<keyword evidence="3 5" id="KW-1133">Transmembrane helix</keyword>
<evidence type="ECO:0000256" key="2">
    <source>
        <dbReference type="ARBA" id="ARBA00022692"/>
    </source>
</evidence>
<reference evidence="7" key="1">
    <citation type="submission" date="2020-03" db="EMBL/GenBank/DDBJ databases">
        <title>The deep terrestrial virosphere.</title>
        <authorList>
            <person name="Holmfeldt K."/>
            <person name="Nilsson E."/>
            <person name="Simone D."/>
            <person name="Lopez-Fernandez M."/>
            <person name="Wu X."/>
            <person name="de Brujin I."/>
            <person name="Lundin D."/>
            <person name="Andersson A."/>
            <person name="Bertilsson S."/>
            <person name="Dopson M."/>
        </authorList>
    </citation>
    <scope>NUCLEOTIDE SEQUENCE</scope>
    <source>
        <strain evidence="7">MM415A00818</strain>
        <strain evidence="6">MM415B00985</strain>
    </source>
</reference>
<proteinExistence type="predicted"/>
<feature type="transmembrane region" description="Helical" evidence="5">
    <location>
        <begin position="41"/>
        <end position="58"/>
    </location>
</feature>
<dbReference type="Pfam" id="PF04973">
    <property type="entry name" value="NMN_transporter"/>
    <property type="match status" value="1"/>
</dbReference>
<protein>
    <submittedName>
        <fullName evidence="7">Putative nicotinamide mononucleotide transporter</fullName>
    </submittedName>
</protein>
<dbReference type="EMBL" id="MT141433">
    <property type="protein sequence ID" value="QJA61174.1"/>
    <property type="molecule type" value="Genomic_DNA"/>
</dbReference>
<name>A0A6M3KDC5_9ZZZZ</name>
<dbReference type="GO" id="GO:0034257">
    <property type="term" value="F:nicotinamide riboside transmembrane transporter activity"/>
    <property type="evidence" value="ECO:0007669"/>
    <property type="project" value="InterPro"/>
</dbReference>
<evidence type="ECO:0000256" key="4">
    <source>
        <dbReference type="ARBA" id="ARBA00023136"/>
    </source>
</evidence>
<keyword evidence="4 5" id="KW-0472">Membrane</keyword>
<comment type="subcellular location">
    <subcellularLocation>
        <location evidence="1">Membrane</location>
        <topology evidence="1">Multi-pass membrane protein</topology>
    </subcellularLocation>
</comment>
<feature type="transmembrane region" description="Helical" evidence="5">
    <location>
        <begin position="15"/>
        <end position="34"/>
    </location>
</feature>
<keyword evidence="2 5" id="KW-0812">Transmembrane</keyword>
<organism evidence="7">
    <name type="scientific">viral metagenome</name>
    <dbReference type="NCBI Taxonomy" id="1070528"/>
    <lineage>
        <taxon>unclassified sequences</taxon>
        <taxon>metagenomes</taxon>
        <taxon>organismal metagenomes</taxon>
    </lineage>
</organism>